<dbReference type="SUPFAM" id="SSF103481">
    <property type="entry name" value="Multidrug resistance efflux transporter EmrE"/>
    <property type="match status" value="1"/>
</dbReference>
<evidence type="ECO:0000256" key="5">
    <source>
        <dbReference type="ARBA" id="ARBA00023136"/>
    </source>
</evidence>
<dbReference type="InterPro" id="IPR050638">
    <property type="entry name" value="AA-Vitamin_Transporters"/>
</dbReference>
<reference evidence="8 9" key="1">
    <citation type="submission" date="2014-01" db="EMBL/GenBank/DDBJ databases">
        <authorList>
            <person name="Zuccon D."/>
        </authorList>
    </citation>
    <scope>NUCLEOTIDE SEQUENCE [LARGE SCALE GENOMIC DNA]</scope>
    <source>
        <strain evidence="8 9">Y31</strain>
    </source>
</reference>
<comment type="subcellular location">
    <subcellularLocation>
        <location evidence="1">Cell membrane</location>
        <topology evidence="1">Multi-pass membrane protein</topology>
    </subcellularLocation>
</comment>
<evidence type="ECO:0000313" key="8">
    <source>
        <dbReference type="EMBL" id="OAQ15367.1"/>
    </source>
</evidence>
<dbReference type="InterPro" id="IPR037185">
    <property type="entry name" value="EmrE-like"/>
</dbReference>
<keyword evidence="4 6" id="KW-1133">Transmembrane helix</keyword>
<organism evidence="8 9">
    <name type="scientific">Bibersteinia trehalosi Y31</name>
    <dbReference type="NCBI Taxonomy" id="1261658"/>
    <lineage>
        <taxon>Bacteria</taxon>
        <taxon>Pseudomonadati</taxon>
        <taxon>Pseudomonadota</taxon>
        <taxon>Gammaproteobacteria</taxon>
        <taxon>Pasteurellales</taxon>
        <taxon>Pasteurellaceae</taxon>
        <taxon>Bibersteinia</taxon>
    </lineage>
</organism>
<feature type="transmembrane region" description="Helical" evidence="6">
    <location>
        <begin position="278"/>
        <end position="298"/>
    </location>
</feature>
<evidence type="ECO:0000259" key="7">
    <source>
        <dbReference type="Pfam" id="PF00892"/>
    </source>
</evidence>
<evidence type="ECO:0000256" key="4">
    <source>
        <dbReference type="ARBA" id="ARBA00022989"/>
    </source>
</evidence>
<feature type="domain" description="EamA" evidence="7">
    <location>
        <begin position="160"/>
        <end position="293"/>
    </location>
</feature>
<evidence type="ECO:0000256" key="3">
    <source>
        <dbReference type="ARBA" id="ARBA00022692"/>
    </source>
</evidence>
<evidence type="ECO:0000256" key="6">
    <source>
        <dbReference type="SAM" id="Phobius"/>
    </source>
</evidence>
<dbReference type="EMBL" id="JACI01000001">
    <property type="protein sequence ID" value="OAQ15367.1"/>
    <property type="molecule type" value="Genomic_DNA"/>
</dbReference>
<feature type="domain" description="EamA" evidence="7">
    <location>
        <begin position="10"/>
        <end position="145"/>
    </location>
</feature>
<sequence length="312" mass="34264">MLSRRYLILINLFYVLGIGLNIVLLRFLSQHIEPLNNNGIRFLAGGIVLSLFAIWQYPTQLRLLLTQPKNILMSILVGLMLAANMYFWLKGTQLTNAVTASLFGVLAMPFGVLIAALFYPDERQKTRYKGFWLGSALTILGALGFIWYGNSLTIGEGFMLGALFLFLSICIRNTQNLIVKSARSVSMFAFSCFTSLSASFSSLFLSMQNSTLSELHSLPVWLIVLLIAAGIYAVFAAMALAFNIIQQQGLITYQVLELLIPVTTAIAAYFILGEAIHFIQLVFAIIVIIGASCALGIMKVSRHKVAASAKSA</sequence>
<feature type="transmembrane region" description="Helical" evidence="6">
    <location>
        <begin position="154"/>
        <end position="173"/>
    </location>
</feature>
<keyword evidence="3 6" id="KW-0812">Transmembrane</keyword>
<feature type="transmembrane region" description="Helical" evidence="6">
    <location>
        <begin position="185"/>
        <end position="206"/>
    </location>
</feature>
<dbReference type="Pfam" id="PF00892">
    <property type="entry name" value="EamA"/>
    <property type="match status" value="2"/>
</dbReference>
<gene>
    <name evidence="8" type="ORF">F480_02170</name>
</gene>
<feature type="transmembrane region" description="Helical" evidence="6">
    <location>
        <begin position="40"/>
        <end position="58"/>
    </location>
</feature>
<protein>
    <submittedName>
        <fullName evidence="8">Multidrug transporter</fullName>
    </submittedName>
</protein>
<feature type="transmembrane region" description="Helical" evidence="6">
    <location>
        <begin position="255"/>
        <end position="272"/>
    </location>
</feature>
<dbReference type="InterPro" id="IPR000620">
    <property type="entry name" value="EamA_dom"/>
</dbReference>
<comment type="caution">
    <text evidence="8">The sequence shown here is derived from an EMBL/GenBank/DDBJ whole genome shotgun (WGS) entry which is preliminary data.</text>
</comment>
<feature type="transmembrane region" description="Helical" evidence="6">
    <location>
        <begin position="101"/>
        <end position="119"/>
    </location>
</feature>
<keyword evidence="2" id="KW-1003">Cell membrane</keyword>
<feature type="transmembrane region" description="Helical" evidence="6">
    <location>
        <begin position="70"/>
        <end position="89"/>
    </location>
</feature>
<proteinExistence type="predicted"/>
<evidence type="ECO:0000256" key="1">
    <source>
        <dbReference type="ARBA" id="ARBA00004651"/>
    </source>
</evidence>
<name>A0A179D0Q0_BIBTR</name>
<keyword evidence="5 6" id="KW-0472">Membrane</keyword>
<evidence type="ECO:0000256" key="2">
    <source>
        <dbReference type="ARBA" id="ARBA00022475"/>
    </source>
</evidence>
<dbReference type="PATRIC" id="fig|1261658.3.peg.437"/>
<dbReference type="PANTHER" id="PTHR32322">
    <property type="entry name" value="INNER MEMBRANE TRANSPORTER"/>
    <property type="match status" value="1"/>
</dbReference>
<dbReference type="PANTHER" id="PTHR32322:SF18">
    <property type="entry name" value="S-ADENOSYLMETHIONINE_S-ADENOSYLHOMOCYSTEINE TRANSPORTER"/>
    <property type="match status" value="1"/>
</dbReference>
<dbReference type="RefSeq" id="WP_064318072.1">
    <property type="nucleotide sequence ID" value="NZ_JACI01000001.1"/>
</dbReference>
<feature type="transmembrane region" description="Helical" evidence="6">
    <location>
        <begin position="7"/>
        <end position="28"/>
    </location>
</feature>
<evidence type="ECO:0000313" key="9">
    <source>
        <dbReference type="Proteomes" id="UP000078358"/>
    </source>
</evidence>
<accession>A0A179D0Q0</accession>
<dbReference type="Proteomes" id="UP000078358">
    <property type="component" value="Unassembled WGS sequence"/>
</dbReference>
<dbReference type="GO" id="GO:0005886">
    <property type="term" value="C:plasma membrane"/>
    <property type="evidence" value="ECO:0007669"/>
    <property type="project" value="UniProtKB-SubCell"/>
</dbReference>
<feature type="transmembrane region" description="Helical" evidence="6">
    <location>
        <begin position="131"/>
        <end position="148"/>
    </location>
</feature>
<feature type="transmembrane region" description="Helical" evidence="6">
    <location>
        <begin position="218"/>
        <end position="243"/>
    </location>
</feature>
<dbReference type="AlphaFoldDB" id="A0A179D0Q0"/>